<name>A0ACB8ADN9_9AGAM</name>
<dbReference type="EMBL" id="MU267685">
    <property type="protein sequence ID" value="KAH7911245.1"/>
    <property type="molecule type" value="Genomic_DNA"/>
</dbReference>
<sequence length="218" mass="24585">MQAILLLRVYALYNRSKKILAILLACFFCQVVASIVLVAMQYNTSFIGKYIISVGPSLGSFAEESDANPAFYPTTPKVTLPIILAFDVILFALAIVAFVKHALQSKASHGSWAINSLLKLLITDHILYFLCYMVLQAVLLAKFIVGPLMWMITVQMVLDPLVLIFGPRMVLTLRVRDRDAKMMPFEHFDMVRRDVQETSRLFGGGRSTSSEDWDEETR</sequence>
<comment type="caution">
    <text evidence="1">The sequence shown here is derived from an EMBL/GenBank/DDBJ whole genome shotgun (WGS) entry which is preliminary data.</text>
</comment>
<proteinExistence type="predicted"/>
<gene>
    <name evidence="1" type="ORF">BJ138DRAFT_949713</name>
</gene>
<accession>A0ACB8ADN9</accession>
<dbReference type="Proteomes" id="UP000790377">
    <property type="component" value="Unassembled WGS sequence"/>
</dbReference>
<evidence type="ECO:0000313" key="2">
    <source>
        <dbReference type="Proteomes" id="UP000790377"/>
    </source>
</evidence>
<protein>
    <submittedName>
        <fullName evidence="1">Uncharacterized protein</fullName>
    </submittedName>
</protein>
<organism evidence="1 2">
    <name type="scientific">Hygrophoropsis aurantiaca</name>
    <dbReference type="NCBI Taxonomy" id="72124"/>
    <lineage>
        <taxon>Eukaryota</taxon>
        <taxon>Fungi</taxon>
        <taxon>Dikarya</taxon>
        <taxon>Basidiomycota</taxon>
        <taxon>Agaricomycotina</taxon>
        <taxon>Agaricomycetes</taxon>
        <taxon>Agaricomycetidae</taxon>
        <taxon>Boletales</taxon>
        <taxon>Coniophorineae</taxon>
        <taxon>Hygrophoropsidaceae</taxon>
        <taxon>Hygrophoropsis</taxon>
    </lineage>
</organism>
<keyword evidence="2" id="KW-1185">Reference proteome</keyword>
<evidence type="ECO:0000313" key="1">
    <source>
        <dbReference type="EMBL" id="KAH7911245.1"/>
    </source>
</evidence>
<reference evidence="1" key="1">
    <citation type="journal article" date="2021" name="New Phytol.">
        <title>Evolutionary innovations through gain and loss of genes in the ectomycorrhizal Boletales.</title>
        <authorList>
            <person name="Wu G."/>
            <person name="Miyauchi S."/>
            <person name="Morin E."/>
            <person name="Kuo A."/>
            <person name="Drula E."/>
            <person name="Varga T."/>
            <person name="Kohler A."/>
            <person name="Feng B."/>
            <person name="Cao Y."/>
            <person name="Lipzen A."/>
            <person name="Daum C."/>
            <person name="Hundley H."/>
            <person name="Pangilinan J."/>
            <person name="Johnson J."/>
            <person name="Barry K."/>
            <person name="LaButti K."/>
            <person name="Ng V."/>
            <person name="Ahrendt S."/>
            <person name="Min B."/>
            <person name="Choi I.G."/>
            <person name="Park H."/>
            <person name="Plett J.M."/>
            <person name="Magnuson J."/>
            <person name="Spatafora J.W."/>
            <person name="Nagy L.G."/>
            <person name="Henrissat B."/>
            <person name="Grigoriev I.V."/>
            <person name="Yang Z.L."/>
            <person name="Xu J."/>
            <person name="Martin F.M."/>
        </authorList>
    </citation>
    <scope>NUCLEOTIDE SEQUENCE</scope>
    <source>
        <strain evidence="1">ATCC 28755</strain>
    </source>
</reference>